<organism evidence="2 3">
    <name type="scientific">Posidoniimonas polymericola</name>
    <dbReference type="NCBI Taxonomy" id="2528002"/>
    <lineage>
        <taxon>Bacteria</taxon>
        <taxon>Pseudomonadati</taxon>
        <taxon>Planctomycetota</taxon>
        <taxon>Planctomycetia</taxon>
        <taxon>Pirellulales</taxon>
        <taxon>Lacipirellulaceae</taxon>
        <taxon>Posidoniimonas</taxon>
    </lineage>
</organism>
<keyword evidence="1" id="KW-1133">Transmembrane helix</keyword>
<keyword evidence="3" id="KW-1185">Reference proteome</keyword>
<dbReference type="OrthoDB" id="9937765at2"/>
<evidence type="ECO:0000313" key="3">
    <source>
        <dbReference type="Proteomes" id="UP000318478"/>
    </source>
</evidence>
<feature type="transmembrane region" description="Helical" evidence="1">
    <location>
        <begin position="31"/>
        <end position="57"/>
    </location>
</feature>
<accession>A0A5C5YHX2</accession>
<dbReference type="RefSeq" id="WP_146590005.1">
    <property type="nucleotide sequence ID" value="NZ_SJPO01000010.1"/>
</dbReference>
<reference evidence="2 3" key="1">
    <citation type="submission" date="2019-02" db="EMBL/GenBank/DDBJ databases">
        <title>Deep-cultivation of Planctomycetes and their phenomic and genomic characterization uncovers novel biology.</title>
        <authorList>
            <person name="Wiegand S."/>
            <person name="Jogler M."/>
            <person name="Boedeker C."/>
            <person name="Pinto D."/>
            <person name="Vollmers J."/>
            <person name="Rivas-Marin E."/>
            <person name="Kohn T."/>
            <person name="Peeters S.H."/>
            <person name="Heuer A."/>
            <person name="Rast P."/>
            <person name="Oberbeckmann S."/>
            <person name="Bunk B."/>
            <person name="Jeske O."/>
            <person name="Meyerdierks A."/>
            <person name="Storesund J.E."/>
            <person name="Kallscheuer N."/>
            <person name="Luecker S."/>
            <person name="Lage O.M."/>
            <person name="Pohl T."/>
            <person name="Merkel B.J."/>
            <person name="Hornburger P."/>
            <person name="Mueller R.-W."/>
            <person name="Bruemmer F."/>
            <person name="Labrenz M."/>
            <person name="Spormann A.M."/>
            <person name="Op Den Camp H."/>
            <person name="Overmann J."/>
            <person name="Amann R."/>
            <person name="Jetten M.S.M."/>
            <person name="Mascher T."/>
            <person name="Medema M.H."/>
            <person name="Devos D.P."/>
            <person name="Kaster A.-K."/>
            <person name="Ovreas L."/>
            <person name="Rohde M."/>
            <person name="Galperin M.Y."/>
            <person name="Jogler C."/>
        </authorList>
    </citation>
    <scope>NUCLEOTIDE SEQUENCE [LARGE SCALE GENOMIC DNA]</scope>
    <source>
        <strain evidence="2 3">Pla123a</strain>
    </source>
</reference>
<name>A0A5C5YHX2_9BACT</name>
<proteinExistence type="predicted"/>
<evidence type="ECO:0000313" key="2">
    <source>
        <dbReference type="EMBL" id="TWT73562.1"/>
    </source>
</evidence>
<dbReference type="Proteomes" id="UP000318478">
    <property type="component" value="Unassembled WGS sequence"/>
</dbReference>
<protein>
    <submittedName>
        <fullName evidence="2">Uncharacterized protein</fullName>
    </submittedName>
</protein>
<dbReference type="EMBL" id="SJPO01000010">
    <property type="protein sequence ID" value="TWT73562.1"/>
    <property type="molecule type" value="Genomic_DNA"/>
</dbReference>
<evidence type="ECO:0000256" key="1">
    <source>
        <dbReference type="SAM" id="Phobius"/>
    </source>
</evidence>
<dbReference type="AlphaFoldDB" id="A0A5C5YHX2"/>
<keyword evidence="1" id="KW-0472">Membrane</keyword>
<comment type="caution">
    <text evidence="2">The sequence shown here is derived from an EMBL/GenBank/DDBJ whole genome shotgun (WGS) entry which is preliminary data.</text>
</comment>
<gene>
    <name evidence="2" type="ORF">Pla123a_38980</name>
</gene>
<sequence>MPHETTEVRVPSMYSAEALNKQSVSSLAERIASIATAKPAACLIGALTTGVIIGWLVKRR</sequence>
<keyword evidence="1" id="KW-0812">Transmembrane</keyword>